<dbReference type="AlphaFoldDB" id="A0A559MI30"/>
<proteinExistence type="predicted"/>
<reference evidence="3 4" key="1">
    <citation type="submission" date="2018-05" db="EMBL/GenBank/DDBJ databases">
        <title>Genome sequencing and assembly of the regulated plant pathogen Lachnellula willkommii and related sister species for the development of diagnostic species identification markers.</title>
        <authorList>
            <person name="Giroux E."/>
            <person name="Bilodeau G."/>
        </authorList>
    </citation>
    <scope>NUCLEOTIDE SEQUENCE [LARGE SCALE GENOMIC DNA]</scope>
    <source>
        <strain evidence="3 4">CBS 172.35</strain>
    </source>
</reference>
<evidence type="ECO:0000256" key="1">
    <source>
        <dbReference type="SAM" id="SignalP"/>
    </source>
</evidence>
<protein>
    <recommendedName>
        <fullName evidence="2">DUF7707 domain-containing protein</fullName>
    </recommendedName>
</protein>
<dbReference type="InterPro" id="IPR056124">
    <property type="entry name" value="DUF7707"/>
</dbReference>
<feature type="signal peptide" evidence="1">
    <location>
        <begin position="1"/>
        <end position="18"/>
    </location>
</feature>
<feature type="chain" id="PRO_5021712085" description="DUF7707 domain-containing protein" evidence="1">
    <location>
        <begin position="19"/>
        <end position="206"/>
    </location>
</feature>
<feature type="domain" description="DUF7707" evidence="2">
    <location>
        <begin position="24"/>
        <end position="141"/>
    </location>
</feature>
<organism evidence="3 4">
    <name type="scientific">Lachnellula willkommii</name>
    <dbReference type="NCBI Taxonomy" id="215461"/>
    <lineage>
        <taxon>Eukaryota</taxon>
        <taxon>Fungi</taxon>
        <taxon>Dikarya</taxon>
        <taxon>Ascomycota</taxon>
        <taxon>Pezizomycotina</taxon>
        <taxon>Leotiomycetes</taxon>
        <taxon>Helotiales</taxon>
        <taxon>Lachnaceae</taxon>
        <taxon>Lachnellula</taxon>
    </lineage>
</organism>
<dbReference type="Proteomes" id="UP000315522">
    <property type="component" value="Unassembled WGS sequence"/>
</dbReference>
<evidence type="ECO:0000313" key="4">
    <source>
        <dbReference type="Proteomes" id="UP000315522"/>
    </source>
</evidence>
<keyword evidence="4" id="KW-1185">Reference proteome</keyword>
<comment type="caution">
    <text evidence="3">The sequence shown here is derived from an EMBL/GenBank/DDBJ whole genome shotgun (WGS) entry which is preliminary data.</text>
</comment>
<accession>A0A559MI30</accession>
<dbReference type="PANTHER" id="PTHR38118">
    <property type="entry name" value="ANCHORED CELL WALL PROTEIN 11-RELATED"/>
    <property type="match status" value="1"/>
</dbReference>
<dbReference type="EMBL" id="QGML01000280">
    <property type="protein sequence ID" value="TVY92621.1"/>
    <property type="molecule type" value="Genomic_DNA"/>
</dbReference>
<evidence type="ECO:0000313" key="3">
    <source>
        <dbReference type="EMBL" id="TVY92621.1"/>
    </source>
</evidence>
<sequence>MFAKSIAVVALLAGFAVSQTTNTTVNIGALSLTMKGQWCGAQQATCPELCPDYIKNDCDSVCLLFPFHGANANNDPSQNTLAVNCTCGNGTAPGLQYYINTIPTFLCEETHTECKANNAGSATAQKACDEAEAADCGTLDPAKYVVPTSTSTSASASATAASSTTAASAAATTTSKAAAAPTMGVSRELGTGIFAVGAAAAFGLMI</sequence>
<name>A0A559MI30_9HELO</name>
<keyword evidence="1" id="KW-0732">Signal</keyword>
<gene>
    <name evidence="3" type="ORF">LAWI1_G001463</name>
</gene>
<dbReference type="PANTHER" id="PTHR38118:SF3">
    <property type="entry name" value="ANCHORED CELL WALL PROTEIN 11"/>
    <property type="match status" value="1"/>
</dbReference>
<dbReference type="Pfam" id="PF24808">
    <property type="entry name" value="DUF7707"/>
    <property type="match status" value="1"/>
</dbReference>
<evidence type="ECO:0000259" key="2">
    <source>
        <dbReference type="Pfam" id="PF24808"/>
    </source>
</evidence>